<dbReference type="EMBL" id="GBXM01026267">
    <property type="protein sequence ID" value="JAH82310.1"/>
    <property type="molecule type" value="Transcribed_RNA"/>
</dbReference>
<organism evidence="1">
    <name type="scientific">Anguilla anguilla</name>
    <name type="common">European freshwater eel</name>
    <name type="synonym">Muraena anguilla</name>
    <dbReference type="NCBI Taxonomy" id="7936"/>
    <lineage>
        <taxon>Eukaryota</taxon>
        <taxon>Metazoa</taxon>
        <taxon>Chordata</taxon>
        <taxon>Craniata</taxon>
        <taxon>Vertebrata</taxon>
        <taxon>Euteleostomi</taxon>
        <taxon>Actinopterygii</taxon>
        <taxon>Neopterygii</taxon>
        <taxon>Teleostei</taxon>
        <taxon>Anguilliformes</taxon>
        <taxon>Anguillidae</taxon>
        <taxon>Anguilla</taxon>
    </lineage>
</organism>
<sequence>MDWQTVQGVFLPNAWWDRHQHLP</sequence>
<proteinExistence type="predicted"/>
<name>A0A0E9UZT1_ANGAN</name>
<evidence type="ECO:0000313" key="1">
    <source>
        <dbReference type="EMBL" id="JAH71292.1"/>
    </source>
</evidence>
<dbReference type="AlphaFoldDB" id="A0A0E9UZT1"/>
<protein>
    <submittedName>
        <fullName evidence="1">Uncharacterized protein</fullName>
    </submittedName>
</protein>
<dbReference type="EMBL" id="GBXM01037285">
    <property type="protein sequence ID" value="JAH71292.1"/>
    <property type="molecule type" value="Transcribed_RNA"/>
</dbReference>
<accession>A0A0E9UZT1</accession>
<reference evidence="1" key="1">
    <citation type="submission" date="2014-11" db="EMBL/GenBank/DDBJ databases">
        <authorList>
            <person name="Amaro Gonzalez C."/>
        </authorList>
    </citation>
    <scope>NUCLEOTIDE SEQUENCE</scope>
</reference>
<reference evidence="1" key="2">
    <citation type="journal article" date="2015" name="Fish Shellfish Immunol.">
        <title>Early steps in the European eel (Anguilla anguilla)-Vibrio vulnificus interaction in the gills: Role of the RtxA13 toxin.</title>
        <authorList>
            <person name="Callol A."/>
            <person name="Pajuelo D."/>
            <person name="Ebbesson L."/>
            <person name="Teles M."/>
            <person name="MacKenzie S."/>
            <person name="Amaro C."/>
        </authorList>
    </citation>
    <scope>NUCLEOTIDE SEQUENCE</scope>
</reference>